<feature type="binding site" evidence="24">
    <location>
        <position position="319"/>
    </location>
    <ligand>
        <name>Mg(2+)</name>
        <dbReference type="ChEBI" id="CHEBI:18420"/>
        <label>1</label>
    </ligand>
</feature>
<dbReference type="GO" id="GO:0046872">
    <property type="term" value="F:metal ion binding"/>
    <property type="evidence" value="ECO:0007669"/>
    <property type="project" value="UniProtKB-KW"/>
</dbReference>
<comment type="similarity">
    <text evidence="5 22">Belongs to the D-alanine--D-alanine ligase family.</text>
</comment>
<evidence type="ECO:0000313" key="27">
    <source>
        <dbReference type="EMBL" id="HIU40789.1"/>
    </source>
</evidence>
<dbReference type="AlphaFoldDB" id="A0A9D1IRH7"/>
<feature type="active site" evidence="23">
    <location>
        <position position="192"/>
    </location>
</feature>
<dbReference type="PROSITE" id="PS50975">
    <property type="entry name" value="ATP_GRASP"/>
    <property type="match status" value="1"/>
</dbReference>
<evidence type="ECO:0000256" key="7">
    <source>
        <dbReference type="ARBA" id="ARBA00022490"/>
    </source>
</evidence>
<evidence type="ECO:0000259" key="26">
    <source>
        <dbReference type="PROSITE" id="PS50975"/>
    </source>
</evidence>
<feature type="domain" description="ATP-grasp" evidence="26">
    <location>
        <begin position="144"/>
        <end position="362"/>
    </location>
</feature>
<dbReference type="InterPro" id="IPR011127">
    <property type="entry name" value="Dala_Dala_lig_N"/>
</dbReference>
<evidence type="ECO:0000256" key="17">
    <source>
        <dbReference type="ARBA" id="ARBA00047614"/>
    </source>
</evidence>
<evidence type="ECO:0000256" key="16">
    <source>
        <dbReference type="ARBA" id="ARBA00023316"/>
    </source>
</evidence>
<dbReference type="InterPro" id="IPR011761">
    <property type="entry name" value="ATP-grasp"/>
</dbReference>
<evidence type="ECO:0000256" key="13">
    <source>
        <dbReference type="ARBA" id="ARBA00022960"/>
    </source>
</evidence>
<evidence type="ECO:0000256" key="23">
    <source>
        <dbReference type="PIRSR" id="PIRSR039102-1"/>
    </source>
</evidence>
<evidence type="ECO:0000256" key="20">
    <source>
        <dbReference type="ARBA" id="ARBA00076288"/>
    </source>
</evidence>
<dbReference type="Gene3D" id="3.30.1490.20">
    <property type="entry name" value="ATP-grasp fold, A domain"/>
    <property type="match status" value="1"/>
</dbReference>
<dbReference type="HAMAP" id="MF_00047">
    <property type="entry name" value="Dala_Dala_lig"/>
    <property type="match status" value="1"/>
</dbReference>
<evidence type="ECO:0000256" key="24">
    <source>
        <dbReference type="PIRSR" id="PIRSR039102-3"/>
    </source>
</evidence>
<dbReference type="NCBIfam" id="NF002528">
    <property type="entry name" value="PRK01966.1-4"/>
    <property type="match status" value="1"/>
</dbReference>
<gene>
    <name evidence="22" type="primary">ddl</name>
    <name evidence="27" type="ORF">IAB68_05780</name>
</gene>
<dbReference type="EMBL" id="DVMT01000058">
    <property type="protein sequence ID" value="HIU40789.1"/>
    <property type="molecule type" value="Genomic_DNA"/>
</dbReference>
<comment type="catalytic activity">
    <reaction evidence="17 22">
        <text>2 D-alanine + ATP = D-alanyl-D-alanine + ADP + phosphate + H(+)</text>
        <dbReference type="Rhea" id="RHEA:11224"/>
        <dbReference type="ChEBI" id="CHEBI:15378"/>
        <dbReference type="ChEBI" id="CHEBI:30616"/>
        <dbReference type="ChEBI" id="CHEBI:43474"/>
        <dbReference type="ChEBI" id="CHEBI:57416"/>
        <dbReference type="ChEBI" id="CHEBI:57822"/>
        <dbReference type="ChEBI" id="CHEBI:456216"/>
        <dbReference type="EC" id="6.3.2.4"/>
    </reaction>
</comment>
<evidence type="ECO:0000256" key="22">
    <source>
        <dbReference type="HAMAP-Rule" id="MF_00047"/>
    </source>
</evidence>
<dbReference type="Pfam" id="PF01820">
    <property type="entry name" value="Dala_Dala_lig_N"/>
    <property type="match status" value="1"/>
</dbReference>
<keyword evidence="15 24" id="KW-0464">Manganese</keyword>
<dbReference type="GO" id="GO:0008360">
    <property type="term" value="P:regulation of cell shape"/>
    <property type="evidence" value="ECO:0007669"/>
    <property type="project" value="UniProtKB-KW"/>
</dbReference>
<keyword evidence="8 22" id="KW-0436">Ligase</keyword>
<keyword evidence="11 25" id="KW-0067">ATP-binding</keyword>
<keyword evidence="12 24" id="KW-0460">Magnesium</keyword>
<keyword evidence="16 22" id="KW-0961">Cell wall biogenesis/degradation</keyword>
<dbReference type="InterPro" id="IPR000291">
    <property type="entry name" value="D-Ala_lig_Van_CS"/>
</dbReference>
<feature type="binding site" evidence="24">
    <location>
        <position position="333"/>
    </location>
    <ligand>
        <name>Mg(2+)</name>
        <dbReference type="ChEBI" id="CHEBI:18420"/>
        <label>1</label>
    </ligand>
</feature>
<evidence type="ECO:0000256" key="8">
    <source>
        <dbReference type="ARBA" id="ARBA00022598"/>
    </source>
</evidence>
<dbReference type="GO" id="GO:0005524">
    <property type="term" value="F:ATP binding"/>
    <property type="evidence" value="ECO:0007669"/>
    <property type="project" value="UniProtKB-UniRule"/>
</dbReference>
<name>A0A9D1IRH7_9FIRM</name>
<dbReference type="Gene3D" id="3.30.470.20">
    <property type="entry name" value="ATP-grasp fold, B domain"/>
    <property type="match status" value="1"/>
</dbReference>
<keyword evidence="9 24" id="KW-0479">Metal-binding</keyword>
<dbReference type="PANTHER" id="PTHR23132:SF23">
    <property type="entry name" value="D-ALANINE--D-ALANINE LIGASE B"/>
    <property type="match status" value="1"/>
</dbReference>
<evidence type="ECO:0000256" key="18">
    <source>
        <dbReference type="ARBA" id="ARBA00060592"/>
    </source>
</evidence>
<dbReference type="NCBIfam" id="TIGR01205">
    <property type="entry name" value="D_ala_D_alaTIGR"/>
    <property type="match status" value="1"/>
</dbReference>
<comment type="function">
    <text evidence="2 22">Cell wall formation.</text>
</comment>
<dbReference type="Gene3D" id="3.40.50.20">
    <property type="match status" value="1"/>
</dbReference>
<dbReference type="InterPro" id="IPR016185">
    <property type="entry name" value="PreATP-grasp_dom_sf"/>
</dbReference>
<reference evidence="27" key="2">
    <citation type="journal article" date="2021" name="PeerJ">
        <title>Extensive microbial diversity within the chicken gut microbiome revealed by metagenomics and culture.</title>
        <authorList>
            <person name="Gilroy R."/>
            <person name="Ravi A."/>
            <person name="Getino M."/>
            <person name="Pursley I."/>
            <person name="Horton D.L."/>
            <person name="Alikhan N.F."/>
            <person name="Baker D."/>
            <person name="Gharbi K."/>
            <person name="Hall N."/>
            <person name="Watson M."/>
            <person name="Adriaenssens E.M."/>
            <person name="Foster-Nyarko E."/>
            <person name="Jarju S."/>
            <person name="Secka A."/>
            <person name="Antonio M."/>
            <person name="Oren A."/>
            <person name="Chaudhuri R.R."/>
            <person name="La Ragione R."/>
            <person name="Hildebrand F."/>
            <person name="Pallen M.J."/>
        </authorList>
    </citation>
    <scope>NUCLEOTIDE SEQUENCE</scope>
    <source>
        <strain evidence="27">CHK193-30670</strain>
    </source>
</reference>
<evidence type="ECO:0000256" key="14">
    <source>
        <dbReference type="ARBA" id="ARBA00022984"/>
    </source>
</evidence>
<accession>A0A9D1IRH7</accession>
<dbReference type="FunFam" id="3.30.1490.20:FF:000007">
    <property type="entry name" value="D-alanine--D-alanine ligase"/>
    <property type="match status" value="1"/>
</dbReference>
<protein>
    <recommendedName>
        <fullName evidence="19 22">D-alanine--D-alanine ligase</fullName>
        <ecNumber evidence="6 22">6.3.2.4</ecNumber>
    </recommendedName>
    <alternativeName>
        <fullName evidence="21 22">D-Ala-D-Ala ligase</fullName>
    </alternativeName>
    <alternativeName>
        <fullName evidence="20 22">D-alanylalanine synthetase</fullName>
    </alternativeName>
</protein>
<evidence type="ECO:0000256" key="12">
    <source>
        <dbReference type="ARBA" id="ARBA00022842"/>
    </source>
</evidence>
<evidence type="ECO:0000256" key="11">
    <source>
        <dbReference type="ARBA" id="ARBA00022840"/>
    </source>
</evidence>
<comment type="cofactor">
    <cofactor evidence="24">
        <name>Mg(2+)</name>
        <dbReference type="ChEBI" id="CHEBI:18420"/>
    </cofactor>
    <cofactor evidence="24">
        <name>Mn(2+)</name>
        <dbReference type="ChEBI" id="CHEBI:29035"/>
    </cofactor>
    <text evidence="24">Binds 2 magnesium or manganese ions per subunit.</text>
</comment>
<evidence type="ECO:0000256" key="19">
    <source>
        <dbReference type="ARBA" id="ARBA00068427"/>
    </source>
</evidence>
<dbReference type="PANTHER" id="PTHR23132">
    <property type="entry name" value="D-ALANINE--D-ALANINE LIGASE"/>
    <property type="match status" value="1"/>
</dbReference>
<dbReference type="GO" id="GO:0009252">
    <property type="term" value="P:peptidoglycan biosynthetic process"/>
    <property type="evidence" value="ECO:0007669"/>
    <property type="project" value="UniProtKB-UniRule"/>
</dbReference>
<proteinExistence type="inferred from homology"/>
<dbReference type="SUPFAM" id="SSF56059">
    <property type="entry name" value="Glutathione synthetase ATP-binding domain-like"/>
    <property type="match status" value="1"/>
</dbReference>
<evidence type="ECO:0000256" key="9">
    <source>
        <dbReference type="ARBA" id="ARBA00022723"/>
    </source>
</evidence>
<sequence>MKIRVGVLYGGKTTEHEVSIITAVQAMEHLNTDKYDVIPMYLTKENEMYTGDPLKEIEIYREPELLKRYCKNVVCYNKNGALALQSKNGLFKKIVKEVDIVIPCVHGYNMEDGNVEGMLETFNVPYTGSDIYGCTVGQDKVFQKQILNESGISVPKYVWFYDSEYLEDDQKIIENVKKLGFPVIVKPARQGSSIGIEVAKNEEELKDAIEDAIKYDEKILIEEIIPNMVELNCSVLGSSSYCEASVIEQVKGKDEILSFNDKYIGSGAKKAGGKGASKGMLASDRIIPAEIPDKLTKEIQETSKEVFRVLGAAGVVRIDYLYDKKAKKYYVNELNSIPGSLAFYLWKPLNKDYDELLDDMINIAVKRFKKKLKKTTIFESNILQNYGGLKGSKGLKGKLR</sequence>
<dbReference type="InterPro" id="IPR013815">
    <property type="entry name" value="ATP_grasp_subdomain_1"/>
</dbReference>
<dbReference type="SUPFAM" id="SSF52440">
    <property type="entry name" value="PreATP-grasp domain"/>
    <property type="match status" value="1"/>
</dbReference>
<evidence type="ECO:0000256" key="2">
    <source>
        <dbReference type="ARBA" id="ARBA00003921"/>
    </source>
</evidence>
<evidence type="ECO:0000256" key="3">
    <source>
        <dbReference type="ARBA" id="ARBA00004496"/>
    </source>
</evidence>
<keyword evidence="7 22" id="KW-0963">Cytoplasm</keyword>
<dbReference type="PIRSF" id="PIRSF039102">
    <property type="entry name" value="Ddl/VanB"/>
    <property type="match status" value="1"/>
</dbReference>
<comment type="pathway">
    <text evidence="18">Glycan biosynthesis.</text>
</comment>
<reference evidence="27" key="1">
    <citation type="submission" date="2020-10" db="EMBL/GenBank/DDBJ databases">
        <authorList>
            <person name="Gilroy R."/>
        </authorList>
    </citation>
    <scope>NUCLEOTIDE SEQUENCE</scope>
    <source>
        <strain evidence="27">CHK193-30670</strain>
    </source>
</reference>
<dbReference type="Proteomes" id="UP000824074">
    <property type="component" value="Unassembled WGS sequence"/>
</dbReference>
<feature type="binding site" evidence="24">
    <location>
        <position position="335"/>
    </location>
    <ligand>
        <name>Mg(2+)</name>
        <dbReference type="ChEBI" id="CHEBI:18420"/>
        <label>2</label>
    </ligand>
</feature>
<evidence type="ECO:0000256" key="6">
    <source>
        <dbReference type="ARBA" id="ARBA00012216"/>
    </source>
</evidence>
<dbReference type="GO" id="GO:0005737">
    <property type="term" value="C:cytoplasm"/>
    <property type="evidence" value="ECO:0007669"/>
    <property type="project" value="UniProtKB-SubCell"/>
</dbReference>
<dbReference type="GO" id="GO:0071555">
    <property type="term" value="P:cell wall organization"/>
    <property type="evidence" value="ECO:0007669"/>
    <property type="project" value="UniProtKB-KW"/>
</dbReference>
<feature type="active site" evidence="23">
    <location>
        <position position="340"/>
    </location>
</feature>
<evidence type="ECO:0000256" key="10">
    <source>
        <dbReference type="ARBA" id="ARBA00022741"/>
    </source>
</evidence>
<keyword evidence="14 22" id="KW-0573">Peptidoglycan synthesis</keyword>
<feature type="binding site" evidence="24">
    <location>
        <position position="333"/>
    </location>
    <ligand>
        <name>Mg(2+)</name>
        <dbReference type="ChEBI" id="CHEBI:18420"/>
        <label>2</label>
    </ligand>
</feature>
<keyword evidence="13 22" id="KW-0133">Cell shape</keyword>
<comment type="pathway">
    <text evidence="4 22">Cell wall biogenesis; peptidoglycan biosynthesis.</text>
</comment>
<comment type="caution">
    <text evidence="27">The sequence shown here is derived from an EMBL/GenBank/DDBJ whole genome shotgun (WGS) entry which is preliminary data.</text>
</comment>
<dbReference type="PROSITE" id="PS00844">
    <property type="entry name" value="DALA_DALA_LIGASE_2"/>
    <property type="match status" value="1"/>
</dbReference>
<comment type="cofactor">
    <cofactor evidence="1">
        <name>Mn(2+)</name>
        <dbReference type="ChEBI" id="CHEBI:29035"/>
    </cofactor>
</comment>
<evidence type="ECO:0000256" key="1">
    <source>
        <dbReference type="ARBA" id="ARBA00001936"/>
    </source>
</evidence>
<dbReference type="InterPro" id="IPR005905">
    <property type="entry name" value="D_ala_D_ala"/>
</dbReference>
<evidence type="ECO:0000256" key="15">
    <source>
        <dbReference type="ARBA" id="ARBA00023211"/>
    </source>
</evidence>
<dbReference type="InterPro" id="IPR011095">
    <property type="entry name" value="Dala_Dala_lig_C"/>
</dbReference>
<evidence type="ECO:0000256" key="5">
    <source>
        <dbReference type="ARBA" id="ARBA00010871"/>
    </source>
</evidence>
<feature type="active site" evidence="23">
    <location>
        <position position="15"/>
    </location>
</feature>
<evidence type="ECO:0000256" key="21">
    <source>
        <dbReference type="ARBA" id="ARBA00077154"/>
    </source>
</evidence>
<evidence type="ECO:0000256" key="4">
    <source>
        <dbReference type="ARBA" id="ARBA00004752"/>
    </source>
</evidence>
<keyword evidence="10 25" id="KW-0547">Nucleotide-binding</keyword>
<evidence type="ECO:0000256" key="25">
    <source>
        <dbReference type="PROSITE-ProRule" id="PRU00409"/>
    </source>
</evidence>
<dbReference type="EC" id="6.3.2.4" evidence="6 22"/>
<dbReference type="GO" id="GO:0008716">
    <property type="term" value="F:D-alanine-D-alanine ligase activity"/>
    <property type="evidence" value="ECO:0007669"/>
    <property type="project" value="UniProtKB-UniRule"/>
</dbReference>
<organism evidence="27 28">
    <name type="scientific">Candidatus Aphodocola excrementigallinarum</name>
    <dbReference type="NCBI Taxonomy" id="2840670"/>
    <lineage>
        <taxon>Bacteria</taxon>
        <taxon>Bacillati</taxon>
        <taxon>Bacillota</taxon>
        <taxon>Bacilli</taxon>
        <taxon>Candidatus Aphodocola</taxon>
    </lineage>
</organism>
<evidence type="ECO:0000313" key="28">
    <source>
        <dbReference type="Proteomes" id="UP000824074"/>
    </source>
</evidence>
<comment type="subcellular location">
    <subcellularLocation>
        <location evidence="3 22">Cytoplasm</location>
    </subcellularLocation>
</comment>
<dbReference type="Pfam" id="PF07478">
    <property type="entry name" value="Dala_Dala_lig_C"/>
    <property type="match status" value="1"/>
</dbReference>